<evidence type="ECO:0000256" key="6">
    <source>
        <dbReference type="ARBA" id="ARBA00022692"/>
    </source>
</evidence>
<dbReference type="InterPro" id="IPR027005">
    <property type="entry name" value="PMT-like"/>
</dbReference>
<keyword evidence="10" id="KW-1003">Cell membrane</keyword>
<dbReference type="GO" id="GO:0005886">
    <property type="term" value="C:plasma membrane"/>
    <property type="evidence" value="ECO:0007669"/>
    <property type="project" value="UniProtKB-SubCell"/>
</dbReference>
<feature type="transmembrane region" description="Helical" evidence="10">
    <location>
        <begin position="101"/>
        <end position="119"/>
    </location>
</feature>
<keyword evidence="6 10" id="KW-0812">Transmembrane</keyword>
<feature type="domain" description="ArnT-like N-terminal" evidence="11">
    <location>
        <begin position="15"/>
        <end position="236"/>
    </location>
</feature>
<feature type="transmembrane region" description="Helical" evidence="10">
    <location>
        <begin position="152"/>
        <end position="172"/>
    </location>
</feature>
<dbReference type="OrthoDB" id="9776737at2"/>
<evidence type="ECO:0000259" key="11">
    <source>
        <dbReference type="Pfam" id="PF02366"/>
    </source>
</evidence>
<keyword evidence="4 10" id="KW-0328">Glycosyltransferase</keyword>
<evidence type="ECO:0000256" key="3">
    <source>
        <dbReference type="ARBA" id="ARBA00007222"/>
    </source>
</evidence>
<feature type="transmembrane region" description="Helical" evidence="10">
    <location>
        <begin position="261"/>
        <end position="282"/>
    </location>
</feature>
<evidence type="ECO:0000313" key="13">
    <source>
        <dbReference type="EMBL" id="RAW13102.1"/>
    </source>
</evidence>
<comment type="similarity">
    <text evidence="3 10">Belongs to the glycosyltransferase 39 family.</text>
</comment>
<evidence type="ECO:0000256" key="4">
    <source>
        <dbReference type="ARBA" id="ARBA00022676"/>
    </source>
</evidence>
<evidence type="ECO:0000256" key="10">
    <source>
        <dbReference type="RuleBase" id="RU367007"/>
    </source>
</evidence>
<dbReference type="AlphaFoldDB" id="A0A329QP17"/>
<dbReference type="InterPro" id="IPR003342">
    <property type="entry name" value="ArnT-like_N"/>
</dbReference>
<evidence type="ECO:0000256" key="2">
    <source>
        <dbReference type="ARBA" id="ARBA00004922"/>
    </source>
</evidence>
<evidence type="ECO:0000256" key="8">
    <source>
        <dbReference type="ARBA" id="ARBA00023136"/>
    </source>
</evidence>
<keyword evidence="14" id="KW-1185">Reference proteome</keyword>
<dbReference type="Proteomes" id="UP000250462">
    <property type="component" value="Unassembled WGS sequence"/>
</dbReference>
<evidence type="ECO:0000313" key="14">
    <source>
        <dbReference type="Proteomes" id="UP000250462"/>
    </source>
</evidence>
<feature type="transmembrane region" description="Helical" evidence="10">
    <location>
        <begin position="125"/>
        <end position="145"/>
    </location>
</feature>
<proteinExistence type="inferred from homology"/>
<feature type="transmembrane region" description="Helical" evidence="10">
    <location>
        <begin position="423"/>
        <end position="446"/>
    </location>
</feature>
<feature type="transmembrane region" description="Helical" evidence="10">
    <location>
        <begin position="376"/>
        <end position="394"/>
    </location>
</feature>
<dbReference type="InterPro" id="IPR032421">
    <property type="entry name" value="PMT_4TMC"/>
</dbReference>
<evidence type="ECO:0000256" key="5">
    <source>
        <dbReference type="ARBA" id="ARBA00022679"/>
    </source>
</evidence>
<keyword evidence="8 10" id="KW-0472">Membrane</keyword>
<dbReference type="Pfam" id="PF02366">
    <property type="entry name" value="PMT"/>
    <property type="match status" value="1"/>
</dbReference>
<dbReference type="EC" id="2.4.1.-" evidence="10"/>
<dbReference type="UniPathway" id="UPA00378"/>
<organism evidence="13 14">
    <name type="scientific">Phytoactinopolyspora halophila</name>
    <dbReference type="NCBI Taxonomy" id="1981511"/>
    <lineage>
        <taxon>Bacteria</taxon>
        <taxon>Bacillati</taxon>
        <taxon>Actinomycetota</taxon>
        <taxon>Actinomycetes</taxon>
        <taxon>Jiangellales</taxon>
        <taxon>Jiangellaceae</taxon>
        <taxon>Phytoactinopolyspora</taxon>
    </lineage>
</organism>
<dbReference type="EMBL" id="QMIG01000014">
    <property type="protein sequence ID" value="RAW13102.1"/>
    <property type="molecule type" value="Genomic_DNA"/>
</dbReference>
<evidence type="ECO:0000256" key="9">
    <source>
        <dbReference type="ARBA" id="ARBA00093617"/>
    </source>
</evidence>
<dbReference type="Pfam" id="PF16192">
    <property type="entry name" value="PMT_4TMC"/>
    <property type="match status" value="1"/>
</dbReference>
<sequence>MPGDRVWGWLGPLLVGAVAAVLRLVDLGRPNRIIFDETYYAKDAFAQLQFGYARSTVDDADEMIIDGNLDVFTDEPSFVVHPPVGKFLIAQGIRLLGMEPAGWRLATALAGVVAAIVLARAGRRLFRSTVLGCTAGLFVAVDGLAIAVNRTAILDGIFAMFVVAAFACLLADRDHSRTMLAAWVNQRLPAGLPLGDGPVMSWRPWRLAGGIMLGLACGTKWSGVYVVAVFGLMTVFWEISARRAAGIRSPALNSLLRDGPVAFVTIVGSALLTYVVSWWGWIFSGNAWGRTWAAENPPSGLGGLAPNWLRSLWHYHSQIWDFHTNLTSEHNYESSAWTWLYLGRPVSFDYQSLDRGEAGCTAEQCSQEVLALGNPVLWWAACAALIVCLAMWFLRRDWRPGAILAGVVATWAPWLLYTDRTTFAFYAVAIVPFLALAVAYVLGFVIGRPSDSASRRAIGAAIAGAFVLVVVIVAAWFYPLHVDTVLPYDEWRSRMWFDSWI</sequence>
<evidence type="ECO:0000259" key="12">
    <source>
        <dbReference type="Pfam" id="PF16192"/>
    </source>
</evidence>
<keyword evidence="5 10" id="KW-0808">Transferase</keyword>
<dbReference type="PANTHER" id="PTHR10050">
    <property type="entry name" value="DOLICHYL-PHOSPHATE-MANNOSE--PROTEIN MANNOSYLTRANSFERASE"/>
    <property type="match status" value="1"/>
</dbReference>
<dbReference type="PANTHER" id="PTHR10050:SF46">
    <property type="entry name" value="PROTEIN O-MANNOSYL-TRANSFERASE 2"/>
    <property type="match status" value="1"/>
</dbReference>
<feature type="transmembrane region" description="Helical" evidence="10">
    <location>
        <begin position="222"/>
        <end position="240"/>
    </location>
</feature>
<dbReference type="GO" id="GO:0004169">
    <property type="term" value="F:dolichyl-phosphate-mannose-protein mannosyltransferase activity"/>
    <property type="evidence" value="ECO:0007669"/>
    <property type="project" value="UniProtKB-UniRule"/>
</dbReference>
<feature type="domain" description="Protein O-mannosyl-transferase C-terminal four TM" evidence="12">
    <location>
        <begin position="309"/>
        <end position="500"/>
    </location>
</feature>
<comment type="caution">
    <text evidence="13">The sequence shown here is derived from an EMBL/GenBank/DDBJ whole genome shotgun (WGS) entry which is preliminary data.</text>
</comment>
<comment type="subcellular location">
    <subcellularLocation>
        <location evidence="10">Cell membrane</location>
    </subcellularLocation>
    <subcellularLocation>
        <location evidence="1">Endomembrane system</location>
        <topology evidence="1">Multi-pass membrane protein</topology>
    </subcellularLocation>
</comment>
<comment type="pathway">
    <text evidence="2 10">Protein modification; protein glycosylation.</text>
</comment>
<protein>
    <recommendedName>
        <fullName evidence="9 10">Polyprenol-phosphate-mannose--protein mannosyltransferase</fullName>
        <ecNumber evidence="10">2.4.1.-</ecNumber>
    </recommendedName>
</protein>
<evidence type="ECO:0000256" key="7">
    <source>
        <dbReference type="ARBA" id="ARBA00022989"/>
    </source>
</evidence>
<reference evidence="13 14" key="1">
    <citation type="submission" date="2018-06" db="EMBL/GenBank/DDBJ databases">
        <title>Phytoactinopolyspora halophila sp. nov., a novel halophilic actinomycete isolated from a saline soil in China.</title>
        <authorList>
            <person name="Tang S.-K."/>
        </authorList>
    </citation>
    <scope>NUCLEOTIDE SEQUENCE [LARGE SCALE GENOMIC DNA]</scope>
    <source>
        <strain evidence="13 14">YIM 96934</strain>
    </source>
</reference>
<feature type="transmembrane region" description="Helical" evidence="10">
    <location>
        <begin position="458"/>
        <end position="478"/>
    </location>
</feature>
<keyword evidence="7 10" id="KW-1133">Transmembrane helix</keyword>
<accession>A0A329QP17</accession>
<gene>
    <name evidence="13" type="ORF">DPM12_13600</name>
</gene>
<feature type="transmembrane region" description="Helical" evidence="10">
    <location>
        <begin position="6"/>
        <end position="25"/>
    </location>
</feature>
<name>A0A329QP17_9ACTN</name>
<dbReference type="GO" id="GO:0012505">
    <property type="term" value="C:endomembrane system"/>
    <property type="evidence" value="ECO:0007669"/>
    <property type="project" value="UniProtKB-SubCell"/>
</dbReference>
<comment type="function">
    <text evidence="10">Protein O-mannosyltransferase that catalyzes the transfer of a single mannose residue from a polyprenol phospho-mannosyl lipidic donor to the hydroxyl group of selected serine and threonine residues in acceptor proteins.</text>
</comment>
<evidence type="ECO:0000256" key="1">
    <source>
        <dbReference type="ARBA" id="ARBA00004127"/>
    </source>
</evidence>